<keyword evidence="4" id="KW-1185">Reference proteome</keyword>
<proteinExistence type="predicted"/>
<organism evidence="3 4">
    <name type="scientific">Actomonas aquatica</name>
    <dbReference type="NCBI Taxonomy" id="2866162"/>
    <lineage>
        <taxon>Bacteria</taxon>
        <taxon>Pseudomonadati</taxon>
        <taxon>Verrucomicrobiota</taxon>
        <taxon>Opitutia</taxon>
        <taxon>Opitutales</taxon>
        <taxon>Opitutaceae</taxon>
        <taxon>Actomonas</taxon>
    </lineage>
</organism>
<sequence length="314" mass="36628">MKTTLRTVLTGAAMLALTLPSALLGQSRHDDRDDDRGRNRDRPEEEEARIVLFSGRNYTGERIVLSVGDQVDDFRFQSFPSGRNANNRVSSVWVQGRVEVTLYEYRDFKGEHITLTRSSPDLEDISLSDGVEDWDNNLSSVIVREASGGRRDRDRWTGRDDDRGRGHDDHDRDYGRGDGGQGGNDWRNDGWGRDRERDRIEQRRQTERVVKRAYVDVLGREPDAQGLNTYVGIVEDRGWTEERLRRELTRSVEYRTVVVPRRITEIYRELLKREPDPAGLKFYTDRVVRADWTFTRVEDALRKSPEYKSKHNRR</sequence>
<reference evidence="3 4" key="1">
    <citation type="submission" date="2023-12" db="EMBL/GenBank/DDBJ databases">
        <title>Description of an unclassified Opitutus bacterium of Verrucomicrobiota.</title>
        <authorList>
            <person name="Zhang D.-F."/>
        </authorList>
    </citation>
    <scope>NUCLEOTIDE SEQUENCE [LARGE SCALE GENOMIC DNA]</scope>
    <source>
        <strain evidence="3 4">WL0086</strain>
    </source>
</reference>
<feature type="signal peptide" evidence="2">
    <location>
        <begin position="1"/>
        <end position="24"/>
    </location>
</feature>
<feature type="compositionally biased region" description="Basic and acidic residues" evidence="1">
    <location>
        <begin position="27"/>
        <end position="43"/>
    </location>
</feature>
<gene>
    <name evidence="3" type="ORF">K1X11_001930</name>
</gene>
<feature type="compositionally biased region" description="Basic and acidic residues" evidence="1">
    <location>
        <begin position="151"/>
        <end position="176"/>
    </location>
</feature>
<accession>A0ABZ1CA92</accession>
<name>A0ABZ1CA92_9BACT</name>
<dbReference type="InterPro" id="IPR011024">
    <property type="entry name" value="G_crystallin-like"/>
</dbReference>
<dbReference type="RefSeq" id="WP_221028819.1">
    <property type="nucleotide sequence ID" value="NZ_CP139781.1"/>
</dbReference>
<evidence type="ECO:0000256" key="1">
    <source>
        <dbReference type="SAM" id="MobiDB-lite"/>
    </source>
</evidence>
<evidence type="ECO:0000256" key="2">
    <source>
        <dbReference type="SAM" id="SignalP"/>
    </source>
</evidence>
<dbReference type="Gene3D" id="2.60.20.10">
    <property type="entry name" value="Crystallins"/>
    <property type="match status" value="1"/>
</dbReference>
<feature type="chain" id="PRO_5046881817" evidence="2">
    <location>
        <begin position="25"/>
        <end position="314"/>
    </location>
</feature>
<evidence type="ECO:0000313" key="4">
    <source>
        <dbReference type="Proteomes" id="UP000738431"/>
    </source>
</evidence>
<feature type="region of interest" description="Disordered" evidence="1">
    <location>
        <begin position="26"/>
        <end position="45"/>
    </location>
</feature>
<feature type="region of interest" description="Disordered" evidence="1">
    <location>
        <begin position="151"/>
        <end position="192"/>
    </location>
</feature>
<keyword evidence="2" id="KW-0732">Signal</keyword>
<evidence type="ECO:0000313" key="3">
    <source>
        <dbReference type="EMBL" id="WRQ88148.1"/>
    </source>
</evidence>
<dbReference type="Pfam" id="PF03995">
    <property type="entry name" value="Inhibitor_I36"/>
    <property type="match status" value="1"/>
</dbReference>
<protein>
    <submittedName>
        <fullName evidence="3">Peptidase inhibitor family I36 protein</fullName>
    </submittedName>
</protein>
<dbReference type="Gene3D" id="1.10.3130.20">
    <property type="entry name" value="Phycobilisome linker domain"/>
    <property type="match status" value="1"/>
</dbReference>
<dbReference type="SUPFAM" id="SSF49695">
    <property type="entry name" value="gamma-Crystallin-like"/>
    <property type="match status" value="1"/>
</dbReference>
<dbReference type="Proteomes" id="UP000738431">
    <property type="component" value="Chromosome"/>
</dbReference>
<dbReference type="InterPro" id="IPR038255">
    <property type="entry name" value="PBS_linker_sf"/>
</dbReference>
<dbReference type="EMBL" id="CP139781">
    <property type="protein sequence ID" value="WRQ88148.1"/>
    <property type="molecule type" value="Genomic_DNA"/>
</dbReference>